<dbReference type="Proteomes" id="UP000237662">
    <property type="component" value="Unassembled WGS sequence"/>
</dbReference>
<dbReference type="OrthoDB" id="815717at2"/>
<dbReference type="RefSeq" id="WP_104418437.1">
    <property type="nucleotide sequence ID" value="NZ_PTJC01000005.1"/>
</dbReference>
<evidence type="ECO:0000313" key="1">
    <source>
        <dbReference type="EMBL" id="PPK87858.1"/>
    </source>
</evidence>
<keyword evidence="2" id="KW-1185">Reference proteome</keyword>
<name>A0A2S6I8Q1_9BACT</name>
<comment type="caution">
    <text evidence="1">The sequence shown here is derived from an EMBL/GenBank/DDBJ whole genome shotgun (WGS) entry which is preliminary data.</text>
</comment>
<dbReference type="AlphaFoldDB" id="A0A2S6I8Q1"/>
<sequence length="359" mass="40732">MLSRLYPNCRLIAVILLLIGTTVVTAQRDFRPGYMVTKANDTITGELHYRGDLALSYHARFRTPDGDATTYAPGEIAAYRFDGGRSFVSEEVDGEKVFLERLTDGRISLYYYRDTLGNHYYVDKPGLELSELEYRESIKYVNGRRVYNESKSHILRLNYFMQDLPDAAALTEDLGEPKHNALIKLLREYHEALGIAEKFTVLKEQPPLIVPNPELLGGFATYTDVPDLTASSYYPVGAVVHFWSPRVNEKLYFRTGVLYSRLQLETGSKAFFKIPLQLEYIYPSGAFRPRIAFGPIFNNLTAHTVSGNVGAFVRVGPRVFLSLSYGVEFEQDLMIVPTAYLAQSFHLGCAVMLSERYRH</sequence>
<dbReference type="EMBL" id="PTJC01000005">
    <property type="protein sequence ID" value="PPK87858.1"/>
    <property type="molecule type" value="Genomic_DNA"/>
</dbReference>
<organism evidence="1 2">
    <name type="scientific">Neolewinella xylanilytica</name>
    <dbReference type="NCBI Taxonomy" id="1514080"/>
    <lineage>
        <taxon>Bacteria</taxon>
        <taxon>Pseudomonadati</taxon>
        <taxon>Bacteroidota</taxon>
        <taxon>Saprospiria</taxon>
        <taxon>Saprospirales</taxon>
        <taxon>Lewinellaceae</taxon>
        <taxon>Neolewinella</taxon>
    </lineage>
</organism>
<gene>
    <name evidence="1" type="ORF">CLV84_0811</name>
</gene>
<protein>
    <submittedName>
        <fullName evidence="1">Uncharacterized protein</fullName>
    </submittedName>
</protein>
<accession>A0A2S6I8Q1</accession>
<evidence type="ECO:0000313" key="2">
    <source>
        <dbReference type="Proteomes" id="UP000237662"/>
    </source>
</evidence>
<proteinExistence type="predicted"/>
<reference evidence="1 2" key="1">
    <citation type="submission" date="2018-02" db="EMBL/GenBank/DDBJ databases">
        <title>Genomic Encyclopedia of Archaeal and Bacterial Type Strains, Phase II (KMG-II): from individual species to whole genera.</title>
        <authorList>
            <person name="Goeker M."/>
        </authorList>
    </citation>
    <scope>NUCLEOTIDE SEQUENCE [LARGE SCALE GENOMIC DNA]</scope>
    <source>
        <strain evidence="1 2">DSM 29526</strain>
    </source>
</reference>